<dbReference type="Gene3D" id="3.80.10.10">
    <property type="entry name" value="Ribonuclease Inhibitor"/>
    <property type="match status" value="2"/>
</dbReference>
<dbReference type="SUPFAM" id="SSF52058">
    <property type="entry name" value="L domain-like"/>
    <property type="match status" value="2"/>
</dbReference>
<comment type="caution">
    <text evidence="6">The sequence shown here is derived from an EMBL/GenBank/DDBJ whole genome shotgun (WGS) entry which is preliminary data.</text>
</comment>
<dbReference type="SMART" id="SM00369">
    <property type="entry name" value="LRR_TYP"/>
    <property type="match status" value="6"/>
</dbReference>
<dbReference type="InterPro" id="IPR001810">
    <property type="entry name" value="F-box_dom"/>
</dbReference>
<keyword evidence="3" id="KW-0472">Membrane</keyword>
<keyword evidence="7" id="KW-1185">Reference proteome</keyword>
<evidence type="ECO:0000256" key="3">
    <source>
        <dbReference type="ARBA" id="ARBA00023136"/>
    </source>
</evidence>
<feature type="region of interest" description="Disordered" evidence="4">
    <location>
        <begin position="588"/>
        <end position="618"/>
    </location>
</feature>
<dbReference type="FunFam" id="3.80.10.10:FF:000095">
    <property type="entry name" value="LRR receptor-like serine/threonine-protein kinase GSO1"/>
    <property type="match status" value="1"/>
</dbReference>
<protein>
    <recommendedName>
        <fullName evidence="5">F-box domain-containing protein</fullName>
    </recommendedName>
</protein>
<feature type="compositionally biased region" description="Polar residues" evidence="4">
    <location>
        <begin position="588"/>
        <end position="606"/>
    </location>
</feature>
<keyword evidence="1" id="KW-0433">Leucine-rich repeat</keyword>
<organism evidence="6 7">
    <name type="scientific">Chytriomyces confervae</name>
    <dbReference type="NCBI Taxonomy" id="246404"/>
    <lineage>
        <taxon>Eukaryota</taxon>
        <taxon>Fungi</taxon>
        <taxon>Fungi incertae sedis</taxon>
        <taxon>Chytridiomycota</taxon>
        <taxon>Chytridiomycota incertae sedis</taxon>
        <taxon>Chytridiomycetes</taxon>
        <taxon>Chytridiales</taxon>
        <taxon>Chytriomycetaceae</taxon>
        <taxon>Chytriomyces</taxon>
    </lineage>
</organism>
<evidence type="ECO:0000256" key="2">
    <source>
        <dbReference type="ARBA" id="ARBA00022737"/>
    </source>
</evidence>
<sequence>MHLHELPVEVLVQIFWQLGPFNVAKYRRVCRCINNVLSARPFSNLIGLVHIGQAARRRRIEVFSFVTPASFGADFLAKVQERALYSFAGQFSKFPVNTLNVCPINPLTATSETSLFESFPSLSSKSFCLACPLPSGIRSLTRLTSLDFGGKVVLMKRGVGNMATLTNVDMMTNTVAGPFLTELANLINLKKLSLSDIEIHEAIPDNFGNLVNLEVLNISNAKLSGSIPASFANLVNMVELRLQMNELSGTVPDVFTGMAKLQILLLSGNYLEGPIPQSIGRCMQLIELGCDLNRFSGPIPESIFRLPLLRNLTLQQNLLILDSSPRDNASVQFIGMEDTPPTSIIHPDLHHESGTATFPPASLDLQSLNVSSNQLKMDTHAEDGVSQVFSYLILSRNQLSGRLPNYITALKTLRYLCLDDNNLDGPFPTEIGGFLNLRCLCLRRNQFSGGIPNSISNVVSLEELNLSRNLFVGSIPDSITALVNLTRLKLQHNELDGWLPAEIGLLASLKVLNISHNRFVGEIPESIGNLHVLQLLDVSHNLFVALWSIAASHWSFDKLAQFGPQPQSIDWFHTGEHSADARIKYTKVGSQSTVGSPTNKQSSAQADNAFEPQPQSVVRPHYKAHNAVRIYRERESQQQLFHWDFAPHVVSKHATTNQDARFKQQQT</sequence>
<feature type="domain" description="F-box" evidence="5">
    <location>
        <begin position="1"/>
        <end position="45"/>
    </location>
</feature>
<dbReference type="AlphaFoldDB" id="A0A507FEL5"/>
<evidence type="ECO:0000259" key="5">
    <source>
        <dbReference type="PROSITE" id="PS50181"/>
    </source>
</evidence>
<evidence type="ECO:0000256" key="1">
    <source>
        <dbReference type="ARBA" id="ARBA00022614"/>
    </source>
</evidence>
<dbReference type="Pfam" id="PF13855">
    <property type="entry name" value="LRR_8"/>
    <property type="match status" value="1"/>
</dbReference>
<evidence type="ECO:0000313" key="6">
    <source>
        <dbReference type="EMBL" id="TPX74791.1"/>
    </source>
</evidence>
<dbReference type="PANTHER" id="PTHR48065">
    <property type="entry name" value="OS10G0469600 PROTEIN"/>
    <property type="match status" value="1"/>
</dbReference>
<gene>
    <name evidence="6" type="ORF">CcCBS67573_g03941</name>
</gene>
<evidence type="ECO:0000313" key="7">
    <source>
        <dbReference type="Proteomes" id="UP000320333"/>
    </source>
</evidence>
<dbReference type="STRING" id="246404.A0A507FEL5"/>
<dbReference type="InterPro" id="IPR032675">
    <property type="entry name" value="LRR_dom_sf"/>
</dbReference>
<dbReference type="Proteomes" id="UP000320333">
    <property type="component" value="Unassembled WGS sequence"/>
</dbReference>
<name>A0A507FEL5_9FUNG</name>
<keyword evidence="2" id="KW-0677">Repeat</keyword>
<dbReference type="PROSITE" id="PS50181">
    <property type="entry name" value="FBOX"/>
    <property type="match status" value="1"/>
</dbReference>
<dbReference type="OrthoDB" id="676979at2759"/>
<dbReference type="FunFam" id="3.80.10.10:FF:000041">
    <property type="entry name" value="LRR receptor-like serine/threonine-protein kinase ERECTA"/>
    <property type="match status" value="1"/>
</dbReference>
<dbReference type="SUPFAM" id="SSF81383">
    <property type="entry name" value="F-box domain"/>
    <property type="match status" value="1"/>
</dbReference>
<proteinExistence type="predicted"/>
<dbReference type="Pfam" id="PF00560">
    <property type="entry name" value="LRR_1"/>
    <property type="match status" value="5"/>
</dbReference>
<dbReference type="InterPro" id="IPR036047">
    <property type="entry name" value="F-box-like_dom_sf"/>
</dbReference>
<dbReference type="InterPro" id="IPR003591">
    <property type="entry name" value="Leu-rich_rpt_typical-subtyp"/>
</dbReference>
<reference evidence="6 7" key="1">
    <citation type="journal article" date="2019" name="Sci. Rep.">
        <title>Comparative genomics of chytrid fungi reveal insights into the obligate biotrophic and pathogenic lifestyle of Synchytrium endobioticum.</title>
        <authorList>
            <person name="van de Vossenberg B.T.L.H."/>
            <person name="Warris S."/>
            <person name="Nguyen H.D.T."/>
            <person name="van Gent-Pelzer M.P.E."/>
            <person name="Joly D.L."/>
            <person name="van de Geest H.C."/>
            <person name="Bonants P.J.M."/>
            <person name="Smith D.S."/>
            <person name="Levesque C.A."/>
            <person name="van der Lee T.A.J."/>
        </authorList>
    </citation>
    <scope>NUCLEOTIDE SEQUENCE [LARGE SCALE GENOMIC DNA]</scope>
    <source>
        <strain evidence="6 7">CBS 675.73</strain>
    </source>
</reference>
<evidence type="ECO:0000256" key="4">
    <source>
        <dbReference type="SAM" id="MobiDB-lite"/>
    </source>
</evidence>
<dbReference type="InterPro" id="IPR001611">
    <property type="entry name" value="Leu-rich_rpt"/>
</dbReference>
<accession>A0A507FEL5</accession>
<dbReference type="EMBL" id="QEAP01000108">
    <property type="protein sequence ID" value="TPX74791.1"/>
    <property type="molecule type" value="Genomic_DNA"/>
</dbReference>